<dbReference type="SUPFAM" id="SSF47413">
    <property type="entry name" value="lambda repressor-like DNA-binding domains"/>
    <property type="match status" value="1"/>
</dbReference>
<evidence type="ECO:0000313" key="2">
    <source>
        <dbReference type="EMBL" id="OWQ95752.1"/>
    </source>
</evidence>
<dbReference type="RefSeq" id="WP_088441854.1">
    <property type="nucleotide sequence ID" value="NZ_BMMC01000002.1"/>
</dbReference>
<dbReference type="OrthoDB" id="7568179at2"/>
<evidence type="ECO:0000259" key="1">
    <source>
        <dbReference type="PROSITE" id="PS50943"/>
    </source>
</evidence>
<dbReference type="AlphaFoldDB" id="A0A246JT99"/>
<dbReference type="SMART" id="SM00530">
    <property type="entry name" value="HTH_XRE"/>
    <property type="match status" value="1"/>
</dbReference>
<dbReference type="CDD" id="cd00093">
    <property type="entry name" value="HTH_XRE"/>
    <property type="match status" value="1"/>
</dbReference>
<dbReference type="PROSITE" id="PS50943">
    <property type="entry name" value="HTH_CROC1"/>
    <property type="match status" value="1"/>
</dbReference>
<dbReference type="GO" id="GO:0003677">
    <property type="term" value="F:DNA binding"/>
    <property type="evidence" value="ECO:0007669"/>
    <property type="project" value="InterPro"/>
</dbReference>
<comment type="caution">
    <text evidence="2">The sequence shown here is derived from an EMBL/GenBank/DDBJ whole genome shotgun (WGS) entry which is preliminary data.</text>
</comment>
<reference evidence="2 3" key="1">
    <citation type="journal article" date="2010" name="Int. J. Syst. Evol. Microbiol.">
        <title>Sphingopyxis bauzanensis sp. nov., a psychrophilic bacterium isolated from soil.</title>
        <authorList>
            <person name="Zhang D.C."/>
            <person name="Liu H.C."/>
            <person name="Xin Y.H."/>
            <person name="Zhou Y.G."/>
            <person name="Schinner F."/>
            <person name="Margesin R."/>
        </authorList>
    </citation>
    <scope>NUCLEOTIDE SEQUENCE [LARGE SCALE GENOMIC DNA]</scope>
    <source>
        <strain evidence="2 3">DSM 22271</strain>
    </source>
</reference>
<keyword evidence="3" id="KW-1185">Reference proteome</keyword>
<accession>A0A246JT99</accession>
<protein>
    <recommendedName>
        <fullName evidence="1">HTH cro/C1-type domain-containing protein</fullName>
    </recommendedName>
</protein>
<feature type="domain" description="HTH cro/C1-type" evidence="1">
    <location>
        <begin position="18"/>
        <end position="48"/>
    </location>
</feature>
<dbReference type="Gene3D" id="1.10.260.40">
    <property type="entry name" value="lambda repressor-like DNA-binding domains"/>
    <property type="match status" value="1"/>
</dbReference>
<dbReference type="EMBL" id="NISK01000003">
    <property type="protein sequence ID" value="OWQ95752.1"/>
    <property type="molecule type" value="Genomic_DNA"/>
</dbReference>
<name>A0A246JT99_9SPHN</name>
<organism evidence="2 3">
    <name type="scientific">Sphingopyxis bauzanensis</name>
    <dbReference type="NCBI Taxonomy" id="651663"/>
    <lineage>
        <taxon>Bacteria</taxon>
        <taxon>Pseudomonadati</taxon>
        <taxon>Pseudomonadota</taxon>
        <taxon>Alphaproteobacteria</taxon>
        <taxon>Sphingomonadales</taxon>
        <taxon>Sphingomonadaceae</taxon>
        <taxon>Sphingopyxis</taxon>
    </lineage>
</organism>
<dbReference type="Pfam" id="PF01381">
    <property type="entry name" value="HTH_3"/>
    <property type="match status" value="1"/>
</dbReference>
<evidence type="ECO:0000313" key="3">
    <source>
        <dbReference type="Proteomes" id="UP000197361"/>
    </source>
</evidence>
<sequence length="94" mass="11049">MSTWLDEAQFNDELCARVQRLRIEREWTQQQMAAAIGLPHERYKKYETRSPMPAYLLPRFAQMVDRSVTYLVTGKDDNFVRKPRNLIRATGTDG</sequence>
<dbReference type="InterPro" id="IPR001387">
    <property type="entry name" value="Cro/C1-type_HTH"/>
</dbReference>
<proteinExistence type="predicted"/>
<gene>
    <name evidence="2" type="ORF">CDQ92_13295</name>
</gene>
<dbReference type="InterPro" id="IPR010982">
    <property type="entry name" value="Lambda_DNA-bd_dom_sf"/>
</dbReference>
<dbReference type="Proteomes" id="UP000197361">
    <property type="component" value="Unassembled WGS sequence"/>
</dbReference>